<keyword evidence="11" id="KW-0274">FAD</keyword>
<dbReference type="EC" id="1.7.1.4" evidence="19"/>
<gene>
    <name evidence="23" type="ORF">EW146_g8277</name>
</gene>
<dbReference type="Gene3D" id="1.10.10.1100">
    <property type="entry name" value="BFD-like [2Fe-2S]-binding domain"/>
    <property type="match status" value="1"/>
</dbReference>
<dbReference type="GO" id="GO:0046872">
    <property type="term" value="F:metal ion binding"/>
    <property type="evidence" value="ECO:0007669"/>
    <property type="project" value="UniProtKB-KW"/>
</dbReference>
<evidence type="ECO:0000256" key="7">
    <source>
        <dbReference type="ARBA" id="ARBA00022617"/>
    </source>
</evidence>
<dbReference type="InterPro" id="IPR012748">
    <property type="entry name" value="Rieske-like_NirD"/>
</dbReference>
<dbReference type="PROSITE" id="PS51296">
    <property type="entry name" value="RIESKE"/>
    <property type="match status" value="1"/>
</dbReference>
<dbReference type="InterPro" id="IPR006067">
    <property type="entry name" value="NO2/SO3_Rdtase_4Fe4S_dom"/>
</dbReference>
<dbReference type="InterPro" id="IPR017941">
    <property type="entry name" value="Rieske_2Fe-2S"/>
</dbReference>
<dbReference type="PRINTS" id="PR00397">
    <property type="entry name" value="SIROHAEM"/>
</dbReference>
<dbReference type="Gene3D" id="3.30.413.10">
    <property type="entry name" value="Sulfite Reductase Hemoprotein, domain 1"/>
    <property type="match status" value="1"/>
</dbReference>
<dbReference type="InterPro" id="IPR036188">
    <property type="entry name" value="FAD/NAD-bd_sf"/>
</dbReference>
<evidence type="ECO:0000256" key="14">
    <source>
        <dbReference type="ARBA" id="ARBA00023014"/>
    </source>
</evidence>
<dbReference type="SUPFAM" id="SSF51905">
    <property type="entry name" value="FAD/NAD(P)-binding domain"/>
    <property type="match status" value="2"/>
</dbReference>
<dbReference type="GO" id="GO:0051537">
    <property type="term" value="F:2 iron, 2 sulfur cluster binding"/>
    <property type="evidence" value="ECO:0007669"/>
    <property type="project" value="UniProtKB-KW"/>
</dbReference>
<name>A0A4S4LHH4_9AGAM</name>
<keyword evidence="15" id="KW-0534">Nitrate assimilation</keyword>
<keyword evidence="9" id="KW-0001">2Fe-2S</keyword>
<keyword evidence="8" id="KW-0285">Flavoprotein</keyword>
<comment type="cofactor">
    <cofactor evidence="2">
        <name>[4Fe-4S] cluster</name>
        <dbReference type="ChEBI" id="CHEBI:49883"/>
    </cofactor>
</comment>
<evidence type="ECO:0000313" key="24">
    <source>
        <dbReference type="Proteomes" id="UP000310158"/>
    </source>
</evidence>
<evidence type="ECO:0000256" key="10">
    <source>
        <dbReference type="ARBA" id="ARBA00022723"/>
    </source>
</evidence>
<comment type="catalytic activity">
    <reaction evidence="18">
        <text>NH4(+) + 3 NADP(+) + 2 H2O = nitrite + 3 NADPH + 5 H(+)</text>
        <dbReference type="Rhea" id="RHEA:24632"/>
        <dbReference type="ChEBI" id="CHEBI:15377"/>
        <dbReference type="ChEBI" id="CHEBI:15378"/>
        <dbReference type="ChEBI" id="CHEBI:16301"/>
        <dbReference type="ChEBI" id="CHEBI:28938"/>
        <dbReference type="ChEBI" id="CHEBI:57783"/>
        <dbReference type="ChEBI" id="CHEBI:58349"/>
        <dbReference type="EC" id="1.7.1.4"/>
    </reaction>
</comment>
<evidence type="ECO:0000313" key="23">
    <source>
        <dbReference type="EMBL" id="THH10731.1"/>
    </source>
</evidence>
<keyword evidence="14" id="KW-0411">Iron-sulfur</keyword>
<comment type="cofactor">
    <cofactor evidence="1">
        <name>siroheme</name>
        <dbReference type="ChEBI" id="CHEBI:60052"/>
    </cofactor>
</comment>
<dbReference type="InterPro" id="IPR036922">
    <property type="entry name" value="Rieske_2Fe-2S_sf"/>
</dbReference>
<dbReference type="Pfam" id="PF04324">
    <property type="entry name" value="Fer2_BFD"/>
    <property type="match status" value="1"/>
</dbReference>
<keyword evidence="24" id="KW-1185">Reference proteome</keyword>
<dbReference type="InterPro" id="IPR045854">
    <property type="entry name" value="NO2/SO3_Rdtase_4Fe4S_sf"/>
</dbReference>
<dbReference type="InterPro" id="IPR006066">
    <property type="entry name" value="NO2/SO3_Rdtase_FeS/sirohaem_BS"/>
</dbReference>
<evidence type="ECO:0000256" key="16">
    <source>
        <dbReference type="ARBA" id="ARBA00034078"/>
    </source>
</evidence>
<dbReference type="InterPro" id="IPR005117">
    <property type="entry name" value="NiRdtase/SiRdtase_haem-b_fer"/>
</dbReference>
<comment type="catalytic activity">
    <reaction evidence="17">
        <text>NH4(+) + 3 NAD(+) + 2 H2O = nitrite + 3 NADH + 5 H(+)</text>
        <dbReference type="Rhea" id="RHEA:24628"/>
        <dbReference type="ChEBI" id="CHEBI:15377"/>
        <dbReference type="ChEBI" id="CHEBI:15378"/>
        <dbReference type="ChEBI" id="CHEBI:16301"/>
        <dbReference type="ChEBI" id="CHEBI:28938"/>
        <dbReference type="ChEBI" id="CHEBI:57540"/>
        <dbReference type="ChEBI" id="CHEBI:57945"/>
        <dbReference type="EC" id="1.7.1.4"/>
    </reaction>
</comment>
<dbReference type="GO" id="GO:0020037">
    <property type="term" value="F:heme binding"/>
    <property type="evidence" value="ECO:0007669"/>
    <property type="project" value="InterPro"/>
</dbReference>
<evidence type="ECO:0000256" key="8">
    <source>
        <dbReference type="ARBA" id="ARBA00022630"/>
    </source>
</evidence>
<dbReference type="PRINTS" id="PR00368">
    <property type="entry name" value="FADPNR"/>
</dbReference>
<dbReference type="PANTHER" id="PTHR43809:SF1">
    <property type="entry name" value="NITRITE REDUCTASE (NADH) LARGE SUBUNIT"/>
    <property type="match status" value="1"/>
</dbReference>
<dbReference type="InterPro" id="IPR041854">
    <property type="entry name" value="BFD-like_2Fe2S-bd_dom_sf"/>
</dbReference>
<dbReference type="SUPFAM" id="SSF50022">
    <property type="entry name" value="ISP domain"/>
    <property type="match status" value="1"/>
</dbReference>
<comment type="similarity">
    <text evidence="5">Belongs to the nitrite and sulfite reductase 4Fe-4S domain family.</text>
</comment>
<dbReference type="PANTHER" id="PTHR43809">
    <property type="entry name" value="NITRITE REDUCTASE (NADH) LARGE SUBUNIT"/>
    <property type="match status" value="1"/>
</dbReference>
<reference evidence="23 24" key="1">
    <citation type="submission" date="2019-02" db="EMBL/GenBank/DDBJ databases">
        <title>Genome sequencing of the rare red list fungi Bondarzewia mesenterica.</title>
        <authorList>
            <person name="Buettner E."/>
            <person name="Kellner H."/>
        </authorList>
    </citation>
    <scope>NUCLEOTIDE SEQUENCE [LARGE SCALE GENOMIC DNA]</scope>
    <source>
        <strain evidence="23 24">DSM 108281</strain>
    </source>
</reference>
<comment type="cofactor">
    <cofactor evidence="16">
        <name>[2Fe-2S] cluster</name>
        <dbReference type="ChEBI" id="CHEBI:190135"/>
    </cofactor>
</comment>
<evidence type="ECO:0000256" key="15">
    <source>
        <dbReference type="ARBA" id="ARBA00023063"/>
    </source>
</evidence>
<evidence type="ECO:0000256" key="4">
    <source>
        <dbReference type="ARBA" id="ARBA00005096"/>
    </source>
</evidence>
<dbReference type="Proteomes" id="UP000310158">
    <property type="component" value="Unassembled WGS sequence"/>
</dbReference>
<evidence type="ECO:0000256" key="3">
    <source>
        <dbReference type="ARBA" id="ARBA00001974"/>
    </source>
</evidence>
<dbReference type="Pfam" id="PF01077">
    <property type="entry name" value="NIR_SIR"/>
    <property type="match status" value="1"/>
</dbReference>
<evidence type="ECO:0000256" key="21">
    <source>
        <dbReference type="SAM" id="MobiDB-lite"/>
    </source>
</evidence>
<evidence type="ECO:0000259" key="22">
    <source>
        <dbReference type="PROSITE" id="PS51296"/>
    </source>
</evidence>
<dbReference type="GO" id="GO:0051539">
    <property type="term" value="F:4 iron, 4 sulfur cluster binding"/>
    <property type="evidence" value="ECO:0007669"/>
    <property type="project" value="UniProtKB-KW"/>
</dbReference>
<evidence type="ECO:0000256" key="19">
    <source>
        <dbReference type="ARBA" id="ARBA00066907"/>
    </source>
</evidence>
<organism evidence="23 24">
    <name type="scientific">Bondarzewia mesenterica</name>
    <dbReference type="NCBI Taxonomy" id="1095465"/>
    <lineage>
        <taxon>Eukaryota</taxon>
        <taxon>Fungi</taxon>
        <taxon>Dikarya</taxon>
        <taxon>Basidiomycota</taxon>
        <taxon>Agaricomycotina</taxon>
        <taxon>Agaricomycetes</taxon>
        <taxon>Russulales</taxon>
        <taxon>Bondarzewiaceae</taxon>
        <taxon>Bondarzewia</taxon>
    </lineage>
</organism>
<proteinExistence type="inferred from homology"/>
<dbReference type="GO" id="GO:0042128">
    <property type="term" value="P:nitrate assimilation"/>
    <property type="evidence" value="ECO:0007669"/>
    <property type="project" value="UniProtKB-UniPathway"/>
</dbReference>
<evidence type="ECO:0000256" key="18">
    <source>
        <dbReference type="ARBA" id="ARBA00051413"/>
    </source>
</evidence>
<keyword evidence="6" id="KW-0004">4Fe-4S</keyword>
<feature type="domain" description="Rieske" evidence="22">
    <location>
        <begin position="955"/>
        <end position="1060"/>
    </location>
</feature>
<evidence type="ECO:0000256" key="2">
    <source>
        <dbReference type="ARBA" id="ARBA00001966"/>
    </source>
</evidence>
<evidence type="ECO:0000256" key="17">
    <source>
        <dbReference type="ARBA" id="ARBA00050114"/>
    </source>
</evidence>
<dbReference type="Gene3D" id="2.102.10.10">
    <property type="entry name" value="Rieske [2Fe-2S] iron-sulphur domain"/>
    <property type="match status" value="1"/>
</dbReference>
<keyword evidence="7" id="KW-0349">Heme</keyword>
<comment type="caution">
    <text evidence="23">The sequence shown here is derived from an EMBL/GenBank/DDBJ whole genome shotgun (WGS) entry which is preliminary data.</text>
</comment>
<dbReference type="PROSITE" id="PS00365">
    <property type="entry name" value="NIR_SIR"/>
    <property type="match status" value="1"/>
</dbReference>
<dbReference type="Pfam" id="PF07992">
    <property type="entry name" value="Pyr_redox_2"/>
    <property type="match status" value="1"/>
</dbReference>
<evidence type="ECO:0000256" key="1">
    <source>
        <dbReference type="ARBA" id="ARBA00001929"/>
    </source>
</evidence>
<dbReference type="CDD" id="cd19944">
    <property type="entry name" value="NirB_Fer2_BFD-like_2"/>
    <property type="match status" value="1"/>
</dbReference>
<sequence>MTVPAVDTSPRGQQHERVFVVGLGMVGIAFIEKLLNLDTAKRYHITTCGEEPHLAYNRVGLTDYFQHRSVEDLYLHSPSWYAEQEPDRFQFYIGEQVTSIDIVAKTVSTDKDNTFSYDILVLATGSEASYPPYITSAQASSVDGVFVYRSIADLEKIIEYSGHERVNSASVVGGGLLGLEAAKAVYDLNLHEVSIINRQAYLLSRQLDAEAGEMVLRKIEAMGVRVVICAKVAGITTTPSSSREREHFTGFSMEDGSHFPSDMVICAVGIRGRDDLARQSGILCEAKGGIRVDDDLCTSAEGVYAIGECASWKGNTYGLIAPGIEMADILSFNLTQTNTSLGTHSPRKMNDPDLSTKLKLMGIDVVSFGDFFADSDPSRMQASIKFHERKEAEKEADKENIDEKGEAKVQIGLEDEKKTDVAPEGATTTAKERRGPRNLRDEPIKCLTYKDPFGYIFTADGKYLLGGMMIGDVSDYVKLVAIVKKRKPLDRPPSQFIIGSKSGGDDDGADLDDDTQVCSCHNVTKGQIGACVRSGCDTLNGIKTSTKAGTGCGGCMPLITNIFKAEMKKSGNEVSAALCPHFDMTRADLFNIIRVKRLQTWADVVREVGKNSENTVGCEVCKPAIGSILSSLFNRHVMEPDLHQLQDTNDRYLANIQRNGTFSVIPRIAGGELTPDALIAIGTVAKKYKLYTKITGAQRIDMFGAKKADLPDIWEELVKAGFESGHAYGKALRTVKSCVGTTWCRYGVGDSVGLAIQLENRYKGIRAPHKIKGGVSGCVRECAEAQSKDFGLIATDKGWNIFIAGNGGANPRHATLFAKDVPPSKVVHILDRYLMFYIRTADKLTRTARWVESFEGGIDKLKKIILEDELGICGDLEREMDELVGTFECEWAKVVNDPARRKAFQQFVNSTETVQTVEEIVERGQLRPANWPKAFPPEKMEVSQIPTPRSQWEWKKLAKVEDLVPTETGTTSAAVKYGDSALAIFHVPKRGYYATQQMCPHRRAFVLDHGIVGDDANGNLYISCPLHKKNYSLDNGDCFNDQEYKILAFDVRQDGDDLLIQLPGEDELDTVLGMARWMVKAATAEAFGKNEGTQIEIVGPNGEGMDEALIGGGCATVTAGGGCTTTGLDW</sequence>
<dbReference type="InterPro" id="IPR007419">
    <property type="entry name" value="BFD-like_2Fe2S-bd_dom"/>
</dbReference>
<dbReference type="InterPro" id="IPR023753">
    <property type="entry name" value="FAD/NAD-binding_dom"/>
</dbReference>
<keyword evidence="10" id="KW-0479">Metal-binding</keyword>
<dbReference type="AlphaFoldDB" id="A0A4S4LHH4"/>
<protein>
    <recommendedName>
        <fullName evidence="20">Nitrite reductase [NAD(P)H]</fullName>
        <ecNumber evidence="19">1.7.1.4</ecNumber>
    </recommendedName>
</protein>
<feature type="compositionally biased region" description="Basic and acidic residues" evidence="21">
    <location>
        <begin position="387"/>
        <end position="407"/>
    </location>
</feature>
<accession>A0A4S4LHH4</accession>
<dbReference type="InterPro" id="IPR036136">
    <property type="entry name" value="Nit/Sulf_reduc_fer-like_dom_sf"/>
</dbReference>
<dbReference type="FunFam" id="3.30.413.10:FF:000007">
    <property type="entry name" value="Nitrite reductase [NAD(P)H] large subunit"/>
    <property type="match status" value="1"/>
</dbReference>
<keyword evidence="12" id="KW-0560">Oxidoreductase</keyword>
<dbReference type="OrthoDB" id="432169at2759"/>
<dbReference type="GO" id="GO:0008942">
    <property type="term" value="F:nitrite reductase [NAD(P)H] activity"/>
    <property type="evidence" value="ECO:0007669"/>
    <property type="project" value="UniProtKB-EC"/>
</dbReference>
<dbReference type="Pfam" id="PF13806">
    <property type="entry name" value="Rieske_2"/>
    <property type="match status" value="1"/>
</dbReference>
<evidence type="ECO:0000256" key="20">
    <source>
        <dbReference type="ARBA" id="ARBA00070300"/>
    </source>
</evidence>
<dbReference type="FunFam" id="1.10.10.1100:FF:000002">
    <property type="entry name" value="Nitrite reductase large subunit"/>
    <property type="match status" value="1"/>
</dbReference>
<evidence type="ECO:0000256" key="9">
    <source>
        <dbReference type="ARBA" id="ARBA00022714"/>
    </source>
</evidence>
<dbReference type="SUPFAM" id="SSF55124">
    <property type="entry name" value="Nitrite/Sulfite reductase N-terminal domain-like"/>
    <property type="match status" value="1"/>
</dbReference>
<dbReference type="Pfam" id="PF03460">
    <property type="entry name" value="NIR_SIR_ferr"/>
    <property type="match status" value="1"/>
</dbReference>
<feature type="compositionally biased region" description="Basic and acidic residues" evidence="21">
    <location>
        <begin position="430"/>
        <end position="439"/>
    </location>
</feature>
<dbReference type="UniPathway" id="UPA00653"/>
<feature type="region of interest" description="Disordered" evidence="21">
    <location>
        <begin position="387"/>
        <end position="439"/>
    </location>
</feature>
<dbReference type="GO" id="GO:0015980">
    <property type="term" value="P:energy derivation by oxidation of organic compounds"/>
    <property type="evidence" value="ECO:0007669"/>
    <property type="project" value="UniProtKB-ARBA"/>
</dbReference>
<comment type="pathway">
    <text evidence="4">Nitrogen metabolism; nitrate reduction (assimilation).</text>
</comment>
<dbReference type="EMBL" id="SGPL01000553">
    <property type="protein sequence ID" value="THH10731.1"/>
    <property type="molecule type" value="Genomic_DNA"/>
</dbReference>
<evidence type="ECO:0000256" key="5">
    <source>
        <dbReference type="ARBA" id="ARBA00010429"/>
    </source>
</evidence>
<evidence type="ECO:0000256" key="11">
    <source>
        <dbReference type="ARBA" id="ARBA00022827"/>
    </source>
</evidence>
<dbReference type="SUPFAM" id="SSF56014">
    <property type="entry name" value="Nitrite and sulphite reductase 4Fe-4S domain-like"/>
    <property type="match status" value="1"/>
</dbReference>
<evidence type="ECO:0000256" key="13">
    <source>
        <dbReference type="ARBA" id="ARBA00023004"/>
    </source>
</evidence>
<dbReference type="InterPro" id="IPR052034">
    <property type="entry name" value="NasD-like"/>
</dbReference>
<evidence type="ECO:0000256" key="12">
    <source>
        <dbReference type="ARBA" id="ARBA00023002"/>
    </source>
</evidence>
<evidence type="ECO:0000256" key="6">
    <source>
        <dbReference type="ARBA" id="ARBA00022485"/>
    </source>
</evidence>
<comment type="cofactor">
    <cofactor evidence="3">
        <name>FAD</name>
        <dbReference type="ChEBI" id="CHEBI:57692"/>
    </cofactor>
</comment>
<keyword evidence="13" id="KW-0408">Iron</keyword>
<dbReference type="NCBIfam" id="TIGR02378">
    <property type="entry name" value="nirD_assim_sml"/>
    <property type="match status" value="1"/>
</dbReference>
<dbReference type="CDD" id="cd03529">
    <property type="entry name" value="Rieske_NirD"/>
    <property type="match status" value="1"/>
</dbReference>
<dbReference type="Gene3D" id="3.50.50.60">
    <property type="entry name" value="FAD/NAD(P)-binding domain"/>
    <property type="match status" value="2"/>
</dbReference>